<keyword evidence="3" id="KW-1185">Reference proteome</keyword>
<gene>
    <name evidence="2" type="ORF">H2204_014029</name>
</gene>
<protein>
    <submittedName>
        <fullName evidence="2">Uncharacterized protein</fullName>
    </submittedName>
</protein>
<organism evidence="2 3">
    <name type="scientific">Knufia peltigerae</name>
    <dbReference type="NCBI Taxonomy" id="1002370"/>
    <lineage>
        <taxon>Eukaryota</taxon>
        <taxon>Fungi</taxon>
        <taxon>Dikarya</taxon>
        <taxon>Ascomycota</taxon>
        <taxon>Pezizomycotina</taxon>
        <taxon>Eurotiomycetes</taxon>
        <taxon>Chaetothyriomycetidae</taxon>
        <taxon>Chaetothyriales</taxon>
        <taxon>Trichomeriaceae</taxon>
        <taxon>Knufia</taxon>
    </lineage>
</organism>
<proteinExistence type="predicted"/>
<evidence type="ECO:0000256" key="1">
    <source>
        <dbReference type="SAM" id="MobiDB-lite"/>
    </source>
</evidence>
<sequence>MESSVHPGATPDSLKELWNSFERACMESLTEPPTDIVDRVAATLEDAISWLCSHSPQVFLPRHRGDSNCQGPKVSSSQLPPRLLSKVSPKNIFTEEATEAGRLDFNRIASFTCRISFDRPFTGSMDEIDPPLPEDPIWSTLYQSEQVPLKRENNQEPFETGGGPAPRENVHMERVFRKSTPVLRHSTTHNSTTHNSGSPNAGPVAVSRSTATCYVAGESCEARDSGGSPSLAGPNAGQVCSTGVEHPGWSPQNGACIVPQSGYQENGQQAGRLSRREGVDDYDNDMVNEEDVRGTRSANGRKRTCANRTVQFPRKKAKVEHTPEGLAERFGTNNRGALISTLKEEWQDITSQLLPDMDTTASIGMSQRHDVPSFVNFVLQQGRLLERNSLRAEVQSLKNRIDLAHYYQLLWPPPTIPGKAPTLPSWPGCGSGIDDVAGHRP</sequence>
<evidence type="ECO:0000313" key="2">
    <source>
        <dbReference type="EMBL" id="KAJ9616185.1"/>
    </source>
</evidence>
<feature type="region of interest" description="Disordered" evidence="1">
    <location>
        <begin position="220"/>
        <end position="239"/>
    </location>
</feature>
<comment type="caution">
    <text evidence="2">The sequence shown here is derived from an EMBL/GenBank/DDBJ whole genome shotgun (WGS) entry which is preliminary data.</text>
</comment>
<evidence type="ECO:0000313" key="3">
    <source>
        <dbReference type="Proteomes" id="UP001172681"/>
    </source>
</evidence>
<feature type="region of interest" description="Disordered" evidence="1">
    <location>
        <begin position="178"/>
        <end position="205"/>
    </location>
</feature>
<name>A0AA38XME6_9EURO</name>
<dbReference type="AlphaFoldDB" id="A0AA38XME6"/>
<dbReference type="EMBL" id="JAPDRN010000169">
    <property type="protein sequence ID" value="KAJ9616185.1"/>
    <property type="molecule type" value="Genomic_DNA"/>
</dbReference>
<reference evidence="2" key="1">
    <citation type="submission" date="2022-10" db="EMBL/GenBank/DDBJ databases">
        <title>Culturing micro-colonial fungi from biological soil crusts in the Mojave desert and describing Neophaeococcomyces mojavensis, and introducing the new genera and species Taxawa tesnikishii.</title>
        <authorList>
            <person name="Kurbessoian T."/>
            <person name="Stajich J.E."/>
        </authorList>
    </citation>
    <scope>NUCLEOTIDE SEQUENCE</scope>
    <source>
        <strain evidence="2">TK_35</strain>
    </source>
</reference>
<dbReference type="Proteomes" id="UP001172681">
    <property type="component" value="Unassembled WGS sequence"/>
</dbReference>
<accession>A0AA38XME6</accession>